<name>G9NKX1_HYPAI</name>
<comment type="caution">
    <text evidence="4">The sequence shown here is derived from an EMBL/GenBank/DDBJ whole genome shotgun (WGS) entry which is preliminary data.</text>
</comment>
<feature type="repeat" description="ANK" evidence="2">
    <location>
        <begin position="650"/>
        <end position="679"/>
    </location>
</feature>
<evidence type="ECO:0000313" key="5">
    <source>
        <dbReference type="Proteomes" id="UP000005426"/>
    </source>
</evidence>
<dbReference type="SUPFAM" id="SSF52540">
    <property type="entry name" value="P-loop containing nucleoside triphosphate hydrolases"/>
    <property type="match status" value="1"/>
</dbReference>
<organism evidence="4 5">
    <name type="scientific">Hypocrea atroviridis (strain ATCC 20476 / IMI 206040)</name>
    <name type="common">Trichoderma atroviride</name>
    <dbReference type="NCBI Taxonomy" id="452589"/>
    <lineage>
        <taxon>Eukaryota</taxon>
        <taxon>Fungi</taxon>
        <taxon>Dikarya</taxon>
        <taxon>Ascomycota</taxon>
        <taxon>Pezizomycotina</taxon>
        <taxon>Sordariomycetes</taxon>
        <taxon>Hypocreomycetidae</taxon>
        <taxon>Hypocreales</taxon>
        <taxon>Hypocreaceae</taxon>
        <taxon>Trichoderma</taxon>
    </lineage>
</organism>
<feature type="repeat" description="ANK" evidence="2">
    <location>
        <begin position="485"/>
        <end position="514"/>
    </location>
</feature>
<dbReference type="SUPFAM" id="SSF48403">
    <property type="entry name" value="Ankyrin repeat"/>
    <property type="match status" value="1"/>
</dbReference>
<feature type="repeat" description="ANK" evidence="2">
    <location>
        <begin position="683"/>
        <end position="712"/>
    </location>
</feature>
<evidence type="ECO:0000259" key="3">
    <source>
        <dbReference type="Pfam" id="PF24883"/>
    </source>
</evidence>
<accession>G9NKX1</accession>
<dbReference type="InterPro" id="IPR056884">
    <property type="entry name" value="NPHP3-like_N"/>
</dbReference>
<dbReference type="Proteomes" id="UP000005426">
    <property type="component" value="Unassembled WGS sequence"/>
</dbReference>
<feature type="domain" description="Nephrocystin 3-like N-terminal" evidence="3">
    <location>
        <begin position="26"/>
        <end position="108"/>
    </location>
</feature>
<feature type="non-terminal residue" evidence="4">
    <location>
        <position position="714"/>
    </location>
</feature>
<dbReference type="Pfam" id="PF12796">
    <property type="entry name" value="Ank_2"/>
    <property type="match status" value="2"/>
</dbReference>
<gene>
    <name evidence="4" type="ORF">TRIATDRAFT_181960</name>
</gene>
<feature type="repeat" description="ANK" evidence="2">
    <location>
        <begin position="585"/>
        <end position="613"/>
    </location>
</feature>
<keyword evidence="2" id="KW-0040">ANK repeat</keyword>
<evidence type="ECO:0000256" key="1">
    <source>
        <dbReference type="ARBA" id="ARBA00022737"/>
    </source>
</evidence>
<dbReference type="Gene3D" id="3.40.50.300">
    <property type="entry name" value="P-loop containing nucleotide triphosphate hydrolases"/>
    <property type="match status" value="1"/>
</dbReference>
<dbReference type="OrthoDB" id="194358at2759"/>
<dbReference type="HOGENOM" id="CLU_000288_34_14_1"/>
<dbReference type="STRING" id="452589.G9NKX1"/>
<keyword evidence="1" id="KW-0677">Repeat</keyword>
<dbReference type="PROSITE" id="PS50297">
    <property type="entry name" value="ANK_REP_REGION"/>
    <property type="match status" value="5"/>
</dbReference>
<protein>
    <recommendedName>
        <fullName evidence="3">Nephrocystin 3-like N-terminal domain-containing protein</fullName>
    </recommendedName>
</protein>
<dbReference type="Pfam" id="PF00023">
    <property type="entry name" value="Ank"/>
    <property type="match status" value="1"/>
</dbReference>
<keyword evidence="5" id="KW-1185">Reference proteome</keyword>
<dbReference type="InterPro" id="IPR002110">
    <property type="entry name" value="Ankyrin_rpt"/>
</dbReference>
<feature type="repeat" description="ANK" evidence="2">
    <location>
        <begin position="519"/>
        <end position="547"/>
    </location>
</feature>
<sequence>VACLRSLSFEYMDARRENISLAHPRTCDWFFETSQFQQWRHRDNLQNHNGVLWIKGHPGTGKSTLMKHTLMHLEEEFSETHIIAAHFFNARGDSSEQTPLSMLQIQHYQSKPLIILVDALDECEEAHVRDVVGFLEELSIKAIGVGVALYVCLSSRHYPHIRMEKHLQLVVENSSEHNEDIVIYTRDKLTTKDEEIEEELLEKASGVFMWAVLVIKLLNKAYDEGRIEAMHKTLHDVPRDLEQVFEALLIRDNPNKHETIFMLQFVLLAERPLRPEELYFATLAKTSTEKIKPWDQSKITLDDIRRRITNSSRGLIEVRNSEENEVQFIHKSVNDFLTRNKRLQKLDPALKVNGLGSSHECLRSCCMAYLMEDTFQSATDRKQIKALGSSYPFLEYASVYLLAHAEEADKNQVGQAGFLQRLLEEPDTLEKLRLLHNSFEEFPGSGCARGVSLPHIVAFHGYTRLTTALLDKKVNINTQGGALGSTLQAAVFGGDKEIVKLLIEAGADVNAQGGHFGYALQVAASKGDKEIAELLINKGADVNAQGGLYGSALCVAAVVNKGIIVKILLEKGADINAQGGMFGYALHAAAEEGNRKKTELLLRGGADVNARGGPYGSALCVAAAKDDEKIVQILLEAGADVNAQGGPFGNALCAAATEGNNDVIRMLLQKGANVNAQGGPYGNALCAAAIKGETDAVQLLLDEGADVNSKTEIY</sequence>
<dbReference type="eggNOG" id="KOG0502">
    <property type="taxonomic scope" value="Eukaryota"/>
</dbReference>
<dbReference type="Pfam" id="PF24883">
    <property type="entry name" value="NPHP3_N"/>
    <property type="match status" value="1"/>
</dbReference>
<evidence type="ECO:0000256" key="2">
    <source>
        <dbReference type="PROSITE-ProRule" id="PRU00023"/>
    </source>
</evidence>
<dbReference type="PANTHER" id="PTHR10039:SF5">
    <property type="entry name" value="NACHT DOMAIN-CONTAINING PROTEIN"/>
    <property type="match status" value="1"/>
</dbReference>
<dbReference type="InterPro" id="IPR036770">
    <property type="entry name" value="Ankyrin_rpt-contain_sf"/>
</dbReference>
<dbReference type="EMBL" id="ABDG02000018">
    <property type="protein sequence ID" value="EHK48541.1"/>
    <property type="molecule type" value="Genomic_DNA"/>
</dbReference>
<feature type="repeat" description="ANK" evidence="2">
    <location>
        <begin position="617"/>
        <end position="646"/>
    </location>
</feature>
<dbReference type="PANTHER" id="PTHR10039">
    <property type="entry name" value="AMELOGENIN"/>
    <property type="match status" value="1"/>
</dbReference>
<proteinExistence type="predicted"/>
<dbReference type="InterPro" id="IPR027417">
    <property type="entry name" value="P-loop_NTPase"/>
</dbReference>
<feature type="non-terminal residue" evidence="4">
    <location>
        <position position="1"/>
    </location>
</feature>
<dbReference type="PROSITE" id="PS50088">
    <property type="entry name" value="ANK_REPEAT"/>
    <property type="match status" value="6"/>
</dbReference>
<dbReference type="AlphaFoldDB" id="G9NKX1"/>
<dbReference type="Gene3D" id="1.25.40.20">
    <property type="entry name" value="Ankyrin repeat-containing domain"/>
    <property type="match status" value="1"/>
</dbReference>
<reference evidence="4 5" key="1">
    <citation type="journal article" date="2011" name="Genome Biol.">
        <title>Comparative genome sequence analysis underscores mycoparasitism as the ancestral life style of Trichoderma.</title>
        <authorList>
            <person name="Kubicek C.P."/>
            <person name="Herrera-Estrella A."/>
            <person name="Seidl-Seiboth V."/>
            <person name="Martinez D.A."/>
            <person name="Druzhinina I.S."/>
            <person name="Thon M."/>
            <person name="Zeilinger S."/>
            <person name="Casas-Flores S."/>
            <person name="Horwitz B.A."/>
            <person name="Mukherjee P.K."/>
            <person name="Mukherjee M."/>
            <person name="Kredics L."/>
            <person name="Alcaraz L.D."/>
            <person name="Aerts A."/>
            <person name="Antal Z."/>
            <person name="Atanasova L."/>
            <person name="Cervantes-Badillo M.G."/>
            <person name="Challacombe J."/>
            <person name="Chertkov O."/>
            <person name="McCluskey K."/>
            <person name="Coulpier F."/>
            <person name="Deshpande N."/>
            <person name="von Doehren H."/>
            <person name="Ebbole D.J."/>
            <person name="Esquivel-Naranjo E.U."/>
            <person name="Fekete E."/>
            <person name="Flipphi M."/>
            <person name="Glaser F."/>
            <person name="Gomez-Rodriguez E.Y."/>
            <person name="Gruber S."/>
            <person name="Han C."/>
            <person name="Henrissat B."/>
            <person name="Hermosa R."/>
            <person name="Hernandez-Onate M."/>
            <person name="Karaffa L."/>
            <person name="Kosti I."/>
            <person name="Le Crom S."/>
            <person name="Lindquist E."/>
            <person name="Lucas S."/>
            <person name="Luebeck M."/>
            <person name="Luebeck P.S."/>
            <person name="Margeot A."/>
            <person name="Metz B."/>
            <person name="Misra M."/>
            <person name="Nevalainen H."/>
            <person name="Omann M."/>
            <person name="Packer N."/>
            <person name="Perrone G."/>
            <person name="Uresti-Rivera E.E."/>
            <person name="Salamov A."/>
            <person name="Schmoll M."/>
            <person name="Seiboth B."/>
            <person name="Shapiro H."/>
            <person name="Sukno S."/>
            <person name="Tamayo-Ramos J.A."/>
            <person name="Tisch D."/>
            <person name="Wiest A."/>
            <person name="Wilkinson H.H."/>
            <person name="Zhang M."/>
            <person name="Coutinho P.M."/>
            <person name="Kenerley C.M."/>
            <person name="Monte E."/>
            <person name="Baker S.E."/>
            <person name="Grigoriev I.V."/>
        </authorList>
    </citation>
    <scope>NUCLEOTIDE SEQUENCE [LARGE SCALE GENOMIC DNA]</scope>
    <source>
        <strain evidence="5">ATCC 20476 / IMI 206040</strain>
    </source>
</reference>
<evidence type="ECO:0000313" key="4">
    <source>
        <dbReference type="EMBL" id="EHK48541.1"/>
    </source>
</evidence>
<dbReference type="OMA" id="IVQIFLE"/>
<dbReference type="SMART" id="SM00248">
    <property type="entry name" value="ANK"/>
    <property type="match status" value="8"/>
</dbReference>